<dbReference type="Proteomes" id="UP000799324">
    <property type="component" value="Unassembled WGS sequence"/>
</dbReference>
<reference evidence="1" key="1">
    <citation type="journal article" date="2020" name="Stud. Mycol.">
        <title>101 Dothideomycetes genomes: a test case for predicting lifestyles and emergence of pathogens.</title>
        <authorList>
            <person name="Haridas S."/>
            <person name="Albert R."/>
            <person name="Binder M."/>
            <person name="Bloem J."/>
            <person name="Labutti K."/>
            <person name="Salamov A."/>
            <person name="Andreopoulos B."/>
            <person name="Baker S."/>
            <person name="Barry K."/>
            <person name="Bills G."/>
            <person name="Bluhm B."/>
            <person name="Cannon C."/>
            <person name="Castanera R."/>
            <person name="Culley D."/>
            <person name="Daum C."/>
            <person name="Ezra D."/>
            <person name="Gonzalez J."/>
            <person name="Henrissat B."/>
            <person name="Kuo A."/>
            <person name="Liang C."/>
            <person name="Lipzen A."/>
            <person name="Lutzoni F."/>
            <person name="Magnuson J."/>
            <person name="Mondo S."/>
            <person name="Nolan M."/>
            <person name="Ohm R."/>
            <person name="Pangilinan J."/>
            <person name="Park H.-J."/>
            <person name="Ramirez L."/>
            <person name="Alfaro M."/>
            <person name="Sun H."/>
            <person name="Tritt A."/>
            <person name="Yoshinaga Y."/>
            <person name="Zwiers L.-H."/>
            <person name="Turgeon B."/>
            <person name="Goodwin S."/>
            <person name="Spatafora J."/>
            <person name="Crous P."/>
            <person name="Grigoriev I."/>
        </authorList>
    </citation>
    <scope>NUCLEOTIDE SEQUENCE</scope>
    <source>
        <strain evidence="1">CBS 122681</strain>
    </source>
</reference>
<name>A0A6A6SGT1_9PLEO</name>
<keyword evidence="2" id="KW-1185">Reference proteome</keyword>
<proteinExistence type="predicted"/>
<gene>
    <name evidence="1" type="ORF">K491DRAFT_723842</name>
</gene>
<accession>A0A6A6SGT1</accession>
<dbReference type="OrthoDB" id="3943268at2759"/>
<dbReference type="EMBL" id="MU004812">
    <property type="protein sequence ID" value="KAF2646996.1"/>
    <property type="molecule type" value="Genomic_DNA"/>
</dbReference>
<evidence type="ECO:0000313" key="2">
    <source>
        <dbReference type="Proteomes" id="UP000799324"/>
    </source>
</evidence>
<evidence type="ECO:0000313" key="1">
    <source>
        <dbReference type="EMBL" id="KAF2646996.1"/>
    </source>
</evidence>
<protein>
    <submittedName>
        <fullName evidence="1">Uncharacterized protein</fullName>
    </submittedName>
</protein>
<sequence>MELWEALGGEDKRAQMDALLEVLASFIFEPVGDRPFSSGLVHFLAVLGIDAEMDRLREAKHYSYMLAGIVYYVQVLGVEKLLPAARRDEQTNEDREHFLLIRRRFLADGSYSPISEMISLLAYRKFVALNAGNAGNAYWSKDKTIFYLHGRLIVINRFRRQPGRGPKITTMRHRNGVLQDRNIFVADGQEYLAVEVLGGGFHDYVWADEQGP</sequence>
<organism evidence="1 2">
    <name type="scientific">Lophiostoma macrostomum CBS 122681</name>
    <dbReference type="NCBI Taxonomy" id="1314788"/>
    <lineage>
        <taxon>Eukaryota</taxon>
        <taxon>Fungi</taxon>
        <taxon>Dikarya</taxon>
        <taxon>Ascomycota</taxon>
        <taxon>Pezizomycotina</taxon>
        <taxon>Dothideomycetes</taxon>
        <taxon>Pleosporomycetidae</taxon>
        <taxon>Pleosporales</taxon>
        <taxon>Lophiostomataceae</taxon>
        <taxon>Lophiostoma</taxon>
    </lineage>
</organism>
<dbReference type="AlphaFoldDB" id="A0A6A6SGT1"/>